<protein>
    <recommendedName>
        <fullName evidence="7">C2H2-type domain-containing protein</fullName>
    </recommendedName>
</protein>
<dbReference type="PROSITE" id="PS00028">
    <property type="entry name" value="ZINC_FINGER_C2H2_1"/>
    <property type="match status" value="3"/>
</dbReference>
<dbReference type="EMBL" id="CAXKWB010020464">
    <property type="protein sequence ID" value="CAL4122605.1"/>
    <property type="molecule type" value="Genomic_DNA"/>
</dbReference>
<comment type="caution">
    <text evidence="8">The sequence shown here is derived from an EMBL/GenBank/DDBJ whole genome shotgun (WGS) entry which is preliminary data.</text>
</comment>
<feature type="compositionally biased region" description="Polar residues" evidence="6">
    <location>
        <begin position="1216"/>
        <end position="1228"/>
    </location>
</feature>
<feature type="compositionally biased region" description="Polar residues" evidence="6">
    <location>
        <begin position="190"/>
        <end position="213"/>
    </location>
</feature>
<evidence type="ECO:0000259" key="7">
    <source>
        <dbReference type="PROSITE" id="PS50157"/>
    </source>
</evidence>
<name>A0AAV2RC68_MEGNR</name>
<dbReference type="GO" id="GO:0000981">
    <property type="term" value="F:DNA-binding transcription factor activity, RNA polymerase II-specific"/>
    <property type="evidence" value="ECO:0007669"/>
    <property type="project" value="TreeGrafter"/>
</dbReference>
<dbReference type="PANTHER" id="PTHR24408:SF58">
    <property type="entry name" value="TRANSCRIPTION FACTOR (TFIIIA), PUTATIVE (AFU_ORTHOLOGUE AFUA_1G05150)-RELATED"/>
    <property type="match status" value="1"/>
</dbReference>
<dbReference type="InterPro" id="IPR013087">
    <property type="entry name" value="Znf_C2H2_type"/>
</dbReference>
<keyword evidence="4" id="KW-0862">Zinc</keyword>
<dbReference type="PANTHER" id="PTHR24408">
    <property type="entry name" value="ZINC FINGER PROTEIN"/>
    <property type="match status" value="1"/>
</dbReference>
<evidence type="ECO:0000256" key="6">
    <source>
        <dbReference type="SAM" id="MobiDB-lite"/>
    </source>
</evidence>
<evidence type="ECO:0000313" key="9">
    <source>
        <dbReference type="Proteomes" id="UP001497623"/>
    </source>
</evidence>
<evidence type="ECO:0000313" key="8">
    <source>
        <dbReference type="EMBL" id="CAL4122605.1"/>
    </source>
</evidence>
<sequence length="1235" mass="137450">MQQSKHVQDILQGWETEENMQPEQQGEIVRCWSPWSGSDFSGFEDDDQEEYSRIKEKCKKLKKLVNILETASRNNLSDIDSSLNDRDGQSSALRKDYIFTIIGIAQDENNNSTKNSPKKKIRCKSINELLEKSDEGSNHILGDHQSTSKLISKFTHNEDLQAISKSSRDTSVPKKDQITYIRSEKPVPTSCDTANSQKPATNSSVVTSCTNPNQRTKHISTKFNCKTANPNLLNTDRQLPTLSMGSSIYNNHPMCTINPSPFLFNTMPSCSNYMPQGMNTSFGINTSIGMNSFPVPSPHNKFQPPTSFIFNNFNSPITLSQFPNEMMNNPNKLVNSSIPSVISTNSGSSFTSTMSISSVVPSTNTTNTSTTSVTKHLNKDHSYIRNNQSSVASDTQRSAIIPYLMQNTSSSLIPTDTHNSSSFSAIPHDTMHNSTRPSIPSIPTQIGLACTYCSFNFVSQELFNKHIEDGLCIRLVSKPVNNRTNNTSENRCDRRKGNSTKRILYACHICNESFDDVDDLHVHKMEQHNILVLQEKKLKGLDNLPSKRYSCSICHKQFILSNELSLHLKESHNITNTKDYPPDHLNFLQKKNSQSYSYASEIPHNINLSQNVLNCDNNSLVNKISNISVNSNSSIPVKNNNIIPIIKEESSGTLIFNGNHCMTNESSLNKDCAESESLEIENCVSSTTSKEQRHCSRYDATQSIQPTASTSIDSTSAFSISSCNYTPTSSKSQVSSSNSIFSPSLTISSHSQALPISCVIETSSHKNNQQRAQDKAEFTIATTKSKTGSTITCPGCSFTFMGDDLFSQHLNAGLCSKLLTDIMSKKFTGYTVCNIKKKEQNNSTDKQNVSLMKKMNEKYHKMYICEICSAKFTTKDILLNHRKSAHKVTTLHPISTILTEMPLQNKIHDEEVTNDLSLHQPNHPSTQICASTAEVLPVSQSEILQNVPNRIIEQPSTFKQKTSTQICVSTGIVLPVSRSEILQNVPNRIIEQPSIFKQKTSTQICASTGIVLPVSRSEILQNVPNRIIEQPSTVTQKANTQICASTSEVLPLSQSGILQNVPNRIIEQPSTVTQKASTQICASTAEVLPVSQSEILQNVPNRIIDQPSTVVQKTSSAHNNTITSTQTALNSLSVMSNSVNCVSNHISLVESHQEIPKIPLSSESHELDLQVKRMELEAWKSWKEACDLQVQFWREKIAFQKEKSHGNSSEIHHVTQRNNFDDLNNANIKQEENPH</sequence>
<keyword evidence="1" id="KW-0479">Metal-binding</keyword>
<feature type="region of interest" description="Disordered" evidence="6">
    <location>
        <begin position="186"/>
        <end position="213"/>
    </location>
</feature>
<evidence type="ECO:0000256" key="2">
    <source>
        <dbReference type="ARBA" id="ARBA00022737"/>
    </source>
</evidence>
<dbReference type="PROSITE" id="PS50157">
    <property type="entry name" value="ZINC_FINGER_C2H2_2"/>
    <property type="match status" value="3"/>
</dbReference>
<dbReference type="GO" id="GO:0043565">
    <property type="term" value="F:sequence-specific DNA binding"/>
    <property type="evidence" value="ECO:0007669"/>
    <property type="project" value="TreeGrafter"/>
</dbReference>
<organism evidence="8 9">
    <name type="scientific">Meganyctiphanes norvegica</name>
    <name type="common">Northern krill</name>
    <name type="synonym">Thysanopoda norvegica</name>
    <dbReference type="NCBI Taxonomy" id="48144"/>
    <lineage>
        <taxon>Eukaryota</taxon>
        <taxon>Metazoa</taxon>
        <taxon>Ecdysozoa</taxon>
        <taxon>Arthropoda</taxon>
        <taxon>Crustacea</taxon>
        <taxon>Multicrustacea</taxon>
        <taxon>Malacostraca</taxon>
        <taxon>Eumalacostraca</taxon>
        <taxon>Eucarida</taxon>
        <taxon>Euphausiacea</taxon>
        <taxon>Euphausiidae</taxon>
        <taxon>Meganyctiphanes</taxon>
    </lineage>
</organism>
<reference evidence="8 9" key="1">
    <citation type="submission" date="2024-05" db="EMBL/GenBank/DDBJ databases">
        <authorList>
            <person name="Wallberg A."/>
        </authorList>
    </citation>
    <scope>NUCLEOTIDE SEQUENCE [LARGE SCALE GENOMIC DNA]</scope>
</reference>
<evidence type="ECO:0000256" key="1">
    <source>
        <dbReference type="ARBA" id="ARBA00022723"/>
    </source>
</evidence>
<keyword evidence="9" id="KW-1185">Reference proteome</keyword>
<dbReference type="GO" id="GO:0005634">
    <property type="term" value="C:nucleus"/>
    <property type="evidence" value="ECO:0007669"/>
    <property type="project" value="TreeGrafter"/>
</dbReference>
<dbReference type="SMART" id="SM00355">
    <property type="entry name" value="ZnF_C2H2"/>
    <property type="match status" value="4"/>
</dbReference>
<keyword evidence="2" id="KW-0677">Repeat</keyword>
<evidence type="ECO:0000256" key="3">
    <source>
        <dbReference type="ARBA" id="ARBA00022771"/>
    </source>
</evidence>
<evidence type="ECO:0000256" key="4">
    <source>
        <dbReference type="ARBA" id="ARBA00022833"/>
    </source>
</evidence>
<dbReference type="AlphaFoldDB" id="A0AAV2RC68"/>
<evidence type="ECO:0000256" key="5">
    <source>
        <dbReference type="PROSITE-ProRule" id="PRU00042"/>
    </source>
</evidence>
<feature type="domain" description="C2H2-type" evidence="7">
    <location>
        <begin position="549"/>
        <end position="577"/>
    </location>
</feature>
<accession>A0AAV2RC68</accession>
<dbReference type="Proteomes" id="UP001497623">
    <property type="component" value="Unassembled WGS sequence"/>
</dbReference>
<keyword evidence="3 5" id="KW-0863">Zinc-finger</keyword>
<feature type="domain" description="C2H2-type" evidence="7">
    <location>
        <begin position="505"/>
        <end position="528"/>
    </location>
</feature>
<dbReference type="Gene3D" id="3.30.160.60">
    <property type="entry name" value="Classic Zinc Finger"/>
    <property type="match status" value="1"/>
</dbReference>
<feature type="region of interest" description="Disordered" evidence="6">
    <location>
        <begin position="1203"/>
        <end position="1235"/>
    </location>
</feature>
<gene>
    <name evidence="8" type="ORF">MNOR_LOCUS23327</name>
</gene>
<feature type="compositionally biased region" description="Basic and acidic residues" evidence="6">
    <location>
        <begin position="1203"/>
        <end position="1213"/>
    </location>
</feature>
<proteinExistence type="predicted"/>
<dbReference type="GO" id="GO:0008270">
    <property type="term" value="F:zinc ion binding"/>
    <property type="evidence" value="ECO:0007669"/>
    <property type="project" value="UniProtKB-KW"/>
</dbReference>
<feature type="domain" description="C2H2-type" evidence="7">
    <location>
        <begin position="863"/>
        <end position="886"/>
    </location>
</feature>